<dbReference type="RefSeq" id="WP_346226574.1">
    <property type="nucleotide sequence ID" value="NZ_JBDJAW010000011.1"/>
</dbReference>
<dbReference type="InterPro" id="IPR014755">
    <property type="entry name" value="Cu-Rt/internalin_Ig-like"/>
</dbReference>
<keyword evidence="1" id="KW-0732">Signal</keyword>
<feature type="domain" description="SbsA Ig-like" evidence="3">
    <location>
        <begin position="80"/>
        <end position="178"/>
    </location>
</feature>
<dbReference type="Pfam" id="PF13205">
    <property type="entry name" value="Big_5"/>
    <property type="match status" value="1"/>
</dbReference>
<feature type="compositionally biased region" description="Basic and acidic residues" evidence="2">
    <location>
        <begin position="19"/>
        <end position="30"/>
    </location>
</feature>
<comment type="caution">
    <text evidence="4">The sequence shown here is derived from an EMBL/GenBank/DDBJ whole genome shotgun (WGS) entry which is preliminary data.</text>
</comment>
<gene>
    <name evidence="4" type="ORF">AAH991_15855</name>
</gene>
<feature type="compositionally biased region" description="Polar residues" evidence="2">
    <location>
        <begin position="127"/>
        <end position="136"/>
    </location>
</feature>
<evidence type="ECO:0000313" key="5">
    <source>
        <dbReference type="Proteomes" id="UP001447516"/>
    </source>
</evidence>
<feature type="region of interest" description="Disordered" evidence="2">
    <location>
        <begin position="178"/>
        <end position="202"/>
    </location>
</feature>
<evidence type="ECO:0000256" key="1">
    <source>
        <dbReference type="ARBA" id="ARBA00022729"/>
    </source>
</evidence>
<keyword evidence="5" id="KW-1185">Reference proteome</keyword>
<name>A0ABV0AMQ3_9ACTN</name>
<feature type="region of interest" description="Disordered" evidence="2">
    <location>
        <begin position="1"/>
        <end position="35"/>
    </location>
</feature>
<feature type="region of interest" description="Disordered" evidence="2">
    <location>
        <begin position="64"/>
        <end position="136"/>
    </location>
</feature>
<accession>A0ABV0AMQ3</accession>
<proteinExistence type="predicted"/>
<evidence type="ECO:0000313" key="4">
    <source>
        <dbReference type="EMBL" id="MEN3536589.1"/>
    </source>
</evidence>
<dbReference type="Gene3D" id="2.60.40.1220">
    <property type="match status" value="1"/>
</dbReference>
<protein>
    <submittedName>
        <fullName evidence="4">Ig-like domain-containing protein</fullName>
    </submittedName>
</protein>
<organism evidence="4 5">
    <name type="scientific">Microbispora maris</name>
    <dbReference type="NCBI Taxonomy" id="3144104"/>
    <lineage>
        <taxon>Bacteria</taxon>
        <taxon>Bacillati</taxon>
        <taxon>Actinomycetota</taxon>
        <taxon>Actinomycetes</taxon>
        <taxon>Streptosporangiales</taxon>
        <taxon>Streptosporangiaceae</taxon>
        <taxon>Microbispora</taxon>
    </lineage>
</organism>
<reference evidence="4 5" key="1">
    <citation type="submission" date="2024-05" db="EMBL/GenBank/DDBJ databases">
        <title>Microbispora sp.ZYX-F-249.</title>
        <authorList>
            <person name="Xie H."/>
        </authorList>
    </citation>
    <scope>NUCLEOTIDE SEQUENCE [LARGE SCALE GENOMIC DNA]</scope>
    <source>
        <strain evidence="4 5">ZYX-F-249</strain>
    </source>
</reference>
<evidence type="ECO:0000256" key="2">
    <source>
        <dbReference type="SAM" id="MobiDB-lite"/>
    </source>
</evidence>
<feature type="compositionally biased region" description="Low complexity" evidence="2">
    <location>
        <begin position="178"/>
        <end position="195"/>
    </location>
</feature>
<sequence length="202" mass="21580">MIRFSYPNEPDPQTPQEWEDLKNDPERSRVYPDLPQTEAVSWEKLQELRENTDATFTVDSADLLARALPGDEPDPSESSDGQPPTVVATGPEPGETGVPIDEGAWAVFSKPVSGGQLRLEGPDGTTVPGTSTAQNDDILTFDPDEPLAANTQYTAEVSAARDAAGNEMALPYVWSFATGGTTSTPDPAPPSAADAPIRRREA</sequence>
<dbReference type="Proteomes" id="UP001447516">
    <property type="component" value="Unassembled WGS sequence"/>
</dbReference>
<dbReference type="InterPro" id="IPR032812">
    <property type="entry name" value="SbsA_Ig"/>
</dbReference>
<dbReference type="EMBL" id="JBDJAW010000011">
    <property type="protein sequence ID" value="MEN3536589.1"/>
    <property type="molecule type" value="Genomic_DNA"/>
</dbReference>
<evidence type="ECO:0000259" key="3">
    <source>
        <dbReference type="Pfam" id="PF13205"/>
    </source>
</evidence>